<protein>
    <submittedName>
        <fullName evidence="1">Uncharacterized protein</fullName>
    </submittedName>
</protein>
<sequence>MAQAINTKSSLLFFQGTLTKKEIEKMVLKLCSWFGHFVWILDENEELDDTVAIGDEGVSVDCARVDGRALTTWFDFSFCFSLSGLVCRLRMCGLTAGSDDAVLNLDKSSLSMSIADSPILIRACLLLIAASFVLGPATSLPEGMTKSSITSVALRTVPVGRLIWLDSREGVSSWSVRLAKKKEEALRVESVVIEDEGGPDRAAVERRALRRR</sequence>
<proteinExistence type="predicted"/>
<evidence type="ECO:0000313" key="2">
    <source>
        <dbReference type="Proteomes" id="UP000054097"/>
    </source>
</evidence>
<gene>
    <name evidence="1" type="ORF">M408DRAFT_6968</name>
</gene>
<dbReference type="Proteomes" id="UP000054097">
    <property type="component" value="Unassembled WGS sequence"/>
</dbReference>
<dbReference type="HOGENOM" id="CLU_1300346_0_0_1"/>
<organism evidence="1 2">
    <name type="scientific">Serendipita vermifera MAFF 305830</name>
    <dbReference type="NCBI Taxonomy" id="933852"/>
    <lineage>
        <taxon>Eukaryota</taxon>
        <taxon>Fungi</taxon>
        <taxon>Dikarya</taxon>
        <taxon>Basidiomycota</taxon>
        <taxon>Agaricomycotina</taxon>
        <taxon>Agaricomycetes</taxon>
        <taxon>Sebacinales</taxon>
        <taxon>Serendipitaceae</taxon>
        <taxon>Serendipita</taxon>
    </lineage>
</organism>
<keyword evidence="2" id="KW-1185">Reference proteome</keyword>
<accession>A0A0C3BIQ1</accession>
<dbReference type="EMBL" id="KN824281">
    <property type="protein sequence ID" value="KIM31994.1"/>
    <property type="molecule type" value="Genomic_DNA"/>
</dbReference>
<evidence type="ECO:0000313" key="1">
    <source>
        <dbReference type="EMBL" id="KIM31994.1"/>
    </source>
</evidence>
<dbReference type="AlphaFoldDB" id="A0A0C3BIQ1"/>
<name>A0A0C3BIQ1_SERVB</name>
<reference evidence="2" key="2">
    <citation type="submission" date="2015-01" db="EMBL/GenBank/DDBJ databases">
        <title>Evolutionary Origins and Diversification of the Mycorrhizal Mutualists.</title>
        <authorList>
            <consortium name="DOE Joint Genome Institute"/>
            <consortium name="Mycorrhizal Genomics Consortium"/>
            <person name="Kohler A."/>
            <person name="Kuo A."/>
            <person name="Nagy L.G."/>
            <person name="Floudas D."/>
            <person name="Copeland A."/>
            <person name="Barry K.W."/>
            <person name="Cichocki N."/>
            <person name="Veneault-Fourrey C."/>
            <person name="LaButti K."/>
            <person name="Lindquist E.A."/>
            <person name="Lipzen A."/>
            <person name="Lundell T."/>
            <person name="Morin E."/>
            <person name="Murat C."/>
            <person name="Riley R."/>
            <person name="Ohm R."/>
            <person name="Sun H."/>
            <person name="Tunlid A."/>
            <person name="Henrissat B."/>
            <person name="Grigoriev I.V."/>
            <person name="Hibbett D.S."/>
            <person name="Martin F."/>
        </authorList>
    </citation>
    <scope>NUCLEOTIDE SEQUENCE [LARGE SCALE GENOMIC DNA]</scope>
    <source>
        <strain evidence="2">MAFF 305830</strain>
    </source>
</reference>
<reference evidence="1 2" key="1">
    <citation type="submission" date="2014-04" db="EMBL/GenBank/DDBJ databases">
        <authorList>
            <consortium name="DOE Joint Genome Institute"/>
            <person name="Kuo A."/>
            <person name="Zuccaro A."/>
            <person name="Kohler A."/>
            <person name="Nagy L.G."/>
            <person name="Floudas D."/>
            <person name="Copeland A."/>
            <person name="Barry K.W."/>
            <person name="Cichocki N."/>
            <person name="Veneault-Fourrey C."/>
            <person name="LaButti K."/>
            <person name="Lindquist E.A."/>
            <person name="Lipzen A."/>
            <person name="Lundell T."/>
            <person name="Morin E."/>
            <person name="Murat C."/>
            <person name="Sun H."/>
            <person name="Tunlid A."/>
            <person name="Henrissat B."/>
            <person name="Grigoriev I.V."/>
            <person name="Hibbett D.S."/>
            <person name="Martin F."/>
            <person name="Nordberg H.P."/>
            <person name="Cantor M.N."/>
            <person name="Hua S.X."/>
        </authorList>
    </citation>
    <scope>NUCLEOTIDE SEQUENCE [LARGE SCALE GENOMIC DNA]</scope>
    <source>
        <strain evidence="1 2">MAFF 305830</strain>
    </source>
</reference>